<dbReference type="PROSITE" id="PS50883">
    <property type="entry name" value="EAL"/>
    <property type="match status" value="1"/>
</dbReference>
<dbReference type="InterPro" id="IPR029787">
    <property type="entry name" value="Nucleotide_cyclase"/>
</dbReference>
<evidence type="ECO:0000256" key="1">
    <source>
        <dbReference type="SAM" id="Phobius"/>
    </source>
</evidence>
<dbReference type="CDD" id="cd01949">
    <property type="entry name" value="GGDEF"/>
    <property type="match status" value="1"/>
</dbReference>
<dbReference type="EMBL" id="JACHNY010000001">
    <property type="protein sequence ID" value="MBB4615979.1"/>
    <property type="molecule type" value="Genomic_DNA"/>
</dbReference>
<feature type="domain" description="EAL" evidence="2">
    <location>
        <begin position="475"/>
        <end position="725"/>
    </location>
</feature>
<keyword evidence="1" id="KW-1133">Transmembrane helix</keyword>
<dbReference type="PROSITE" id="PS50887">
    <property type="entry name" value="GGDEF"/>
    <property type="match status" value="1"/>
</dbReference>
<dbReference type="InterPro" id="IPR035919">
    <property type="entry name" value="EAL_sf"/>
</dbReference>
<dbReference type="CDD" id="cd01948">
    <property type="entry name" value="EAL"/>
    <property type="match status" value="1"/>
</dbReference>
<protein>
    <submittedName>
        <fullName evidence="4">Diguanylate cyclase (GGDEF)-like protein</fullName>
    </submittedName>
</protein>
<dbReference type="SMART" id="SM00052">
    <property type="entry name" value="EAL"/>
    <property type="match status" value="1"/>
</dbReference>
<dbReference type="SUPFAM" id="SSF141868">
    <property type="entry name" value="EAL domain-like"/>
    <property type="match status" value="1"/>
</dbReference>
<dbReference type="NCBIfam" id="TIGR00254">
    <property type="entry name" value="GGDEF"/>
    <property type="match status" value="1"/>
</dbReference>
<feature type="transmembrane region" description="Helical" evidence="1">
    <location>
        <begin position="245"/>
        <end position="269"/>
    </location>
</feature>
<dbReference type="AlphaFoldDB" id="A0A7W7EWE2"/>
<keyword evidence="1" id="KW-0812">Transmembrane</keyword>
<evidence type="ECO:0000259" key="3">
    <source>
        <dbReference type="PROSITE" id="PS50887"/>
    </source>
</evidence>
<dbReference type="InterPro" id="IPR001633">
    <property type="entry name" value="EAL_dom"/>
</dbReference>
<dbReference type="Pfam" id="PF00990">
    <property type="entry name" value="GGDEF"/>
    <property type="match status" value="1"/>
</dbReference>
<evidence type="ECO:0000313" key="4">
    <source>
        <dbReference type="EMBL" id="MBB4615979.1"/>
    </source>
</evidence>
<dbReference type="Pfam" id="PF00563">
    <property type="entry name" value="EAL"/>
    <property type="match status" value="1"/>
</dbReference>
<keyword evidence="1" id="KW-0472">Membrane</keyword>
<accession>A0A7W7EWE2</accession>
<gene>
    <name evidence="4" type="ORF">GGQ96_000085</name>
</gene>
<dbReference type="InterPro" id="IPR000160">
    <property type="entry name" value="GGDEF_dom"/>
</dbReference>
<dbReference type="Gene3D" id="3.30.70.270">
    <property type="match status" value="1"/>
</dbReference>
<evidence type="ECO:0000313" key="5">
    <source>
        <dbReference type="Proteomes" id="UP000574769"/>
    </source>
</evidence>
<dbReference type="SMART" id="SM00267">
    <property type="entry name" value="GGDEF"/>
    <property type="match status" value="1"/>
</dbReference>
<name>A0A7W7EWE2_9SPHN</name>
<dbReference type="PANTHER" id="PTHR44757:SF2">
    <property type="entry name" value="BIOFILM ARCHITECTURE MAINTENANCE PROTEIN MBAA"/>
    <property type="match status" value="1"/>
</dbReference>
<sequence length="728" mass="78148">MRCTAAKQADLVSAERQGREARLAVDDAIDGLAQSQAGVAIWSPLLRELYKPRPNWDWIDINAGTWLNSVFAHDVDIILSPRDAAVYMMSDGARLAAPAPAAALYIRAAAPLIAAVRERTRRPANRHERLPGQPIASHATVRTSPSAIHATSTVAVGDRPAAISVMRIIPDGSDGDAPPGAAPLLLSVRYLDRSFVRQLASVQLLAGARATTGRLRPAEHGVPLIAENGRPVGMLAWRADRPGQAVWMTMVPTAAAVLAGLLATVAALLGGVGRLMRKDAASLDQLRVAHLELQAKEAQAHRLAYHDTLTGLANRARLITVLDDMLGAATAEGVSAVLLIDLDRFKQVNDTLGHLGGDHLIRQVAMRLEALVVPGDLVARLGGDEFAVLLSARANEKAIEAVAAAMVSSIKEPFVVLGTNVHIGASIGITCFRDAQGDRTELMRTADIAMYRVKAEGRDGYRFFAPDMDESVKLRREIEEDLRAAITREDELCVHYQPQMDGSGGGVIGVEALLRWRHPRRGSLAPAAFVKVAEESGLIGPLTRRVLRDACGVAIAWPGLSVAVNISPVQFRSRTLAAELIAIVRETGARAQQIELEVTESVLLDNDEVVHSTLSALRRAGFRIALDDFGTGYSSLSYLSKFKVDKIKIDRSFIQRLGEADDAAAIVHAVVRLGHAMGLVVTAEGVETGLQHAFLKHAGCNEMQGFLFSEAVPAAALRRLLGRLEQAA</sequence>
<dbReference type="InterPro" id="IPR043128">
    <property type="entry name" value="Rev_trsase/Diguanyl_cyclase"/>
</dbReference>
<dbReference type="Gene3D" id="3.20.20.450">
    <property type="entry name" value="EAL domain"/>
    <property type="match status" value="1"/>
</dbReference>
<comment type="caution">
    <text evidence="4">The sequence shown here is derived from an EMBL/GenBank/DDBJ whole genome shotgun (WGS) entry which is preliminary data.</text>
</comment>
<feature type="domain" description="GGDEF" evidence="3">
    <location>
        <begin position="333"/>
        <end position="466"/>
    </location>
</feature>
<keyword evidence="5" id="KW-1185">Reference proteome</keyword>
<dbReference type="SUPFAM" id="SSF55073">
    <property type="entry name" value="Nucleotide cyclase"/>
    <property type="match status" value="1"/>
</dbReference>
<dbReference type="Proteomes" id="UP000574769">
    <property type="component" value="Unassembled WGS sequence"/>
</dbReference>
<dbReference type="InterPro" id="IPR052155">
    <property type="entry name" value="Biofilm_reg_signaling"/>
</dbReference>
<evidence type="ECO:0000259" key="2">
    <source>
        <dbReference type="PROSITE" id="PS50883"/>
    </source>
</evidence>
<proteinExistence type="predicted"/>
<dbReference type="InterPro" id="IPR007892">
    <property type="entry name" value="CHASE4"/>
</dbReference>
<reference evidence="4 5" key="1">
    <citation type="submission" date="2020-08" db="EMBL/GenBank/DDBJ databases">
        <title>Genomic Encyclopedia of Type Strains, Phase IV (KMG-IV): sequencing the most valuable type-strain genomes for metagenomic binning, comparative biology and taxonomic classification.</title>
        <authorList>
            <person name="Goeker M."/>
        </authorList>
    </citation>
    <scope>NUCLEOTIDE SEQUENCE [LARGE SCALE GENOMIC DNA]</scope>
    <source>
        <strain evidence="4 5">DSM 15867</strain>
    </source>
</reference>
<organism evidence="4 5">
    <name type="scientific">Sphingomonas abaci</name>
    <dbReference type="NCBI Taxonomy" id="237611"/>
    <lineage>
        <taxon>Bacteria</taxon>
        <taxon>Pseudomonadati</taxon>
        <taxon>Pseudomonadota</taxon>
        <taxon>Alphaproteobacteria</taxon>
        <taxon>Sphingomonadales</taxon>
        <taxon>Sphingomonadaceae</taxon>
        <taxon>Sphingomonas</taxon>
    </lineage>
</organism>
<dbReference type="Pfam" id="PF05228">
    <property type="entry name" value="CHASE4"/>
    <property type="match status" value="1"/>
</dbReference>
<dbReference type="PANTHER" id="PTHR44757">
    <property type="entry name" value="DIGUANYLATE CYCLASE DGCP"/>
    <property type="match status" value="1"/>
</dbReference>
<dbReference type="RefSeq" id="WP_184110524.1">
    <property type="nucleotide sequence ID" value="NZ_JACHNY010000001.1"/>
</dbReference>